<dbReference type="InterPro" id="IPR027417">
    <property type="entry name" value="P-loop_NTPase"/>
</dbReference>
<dbReference type="InterPro" id="IPR002611">
    <property type="entry name" value="IstB_ATP-bd"/>
</dbReference>
<evidence type="ECO:0000259" key="1">
    <source>
        <dbReference type="Pfam" id="PF01695"/>
    </source>
</evidence>
<dbReference type="SUPFAM" id="SSF52540">
    <property type="entry name" value="P-loop containing nucleoside triphosphate hydrolases"/>
    <property type="match status" value="1"/>
</dbReference>
<dbReference type="CDD" id="cd00009">
    <property type="entry name" value="AAA"/>
    <property type="match status" value="1"/>
</dbReference>
<organism evidence="3 4">
    <name type="scientific">Agrilactobacillus yilanensis</name>
    <dbReference type="NCBI Taxonomy" id="2485997"/>
    <lineage>
        <taxon>Bacteria</taxon>
        <taxon>Bacillati</taxon>
        <taxon>Bacillota</taxon>
        <taxon>Bacilli</taxon>
        <taxon>Lactobacillales</taxon>
        <taxon>Lactobacillaceae</taxon>
        <taxon>Agrilactobacillus</taxon>
    </lineage>
</organism>
<gene>
    <name evidence="3" type="primary">dnaI</name>
    <name evidence="3" type="ORF">ACFQ5M_11560</name>
</gene>
<accession>A0ABW4JAN8</accession>
<dbReference type="InterPro" id="IPR009928">
    <property type="entry name" value="DnaI_N"/>
</dbReference>
<protein>
    <submittedName>
        <fullName evidence="3">Primosomal protein DnaI</fullName>
    </submittedName>
</protein>
<proteinExistence type="predicted"/>
<comment type="caution">
    <text evidence="3">The sequence shown here is derived from an EMBL/GenBank/DDBJ whole genome shotgun (WGS) entry which is preliminary data.</text>
</comment>
<keyword evidence="4" id="KW-1185">Reference proteome</keyword>
<dbReference type="Pfam" id="PF07319">
    <property type="entry name" value="DnaI_N"/>
    <property type="match status" value="1"/>
</dbReference>
<sequence length="307" mass="34497">MKNLQDQLAEYMDKRKLNENYEKVMHETLRYPDVLTFLSKHKAELGANAIEKSASKLYEFVREKQKAERGEVGLVPGYLPELIISNGLIDVSYVPSKKTIARNQQNALAKRVMRINMPKDIETATLAGYTITPGRQAALTAAQNFVHEFCAAPTIFHKGLYLHGAFGVGKTYLLGAIANALAEAGYSSLMLHFPTLSVEMKGAIKDNSVITKIESIKRAQILMLDDIGADTANAWIRDDILGVILQYRMQEQLPTFFTSNFSMAELEAYLTNSAKGREPIKARRIMERVQYLTTEIEVAGINRRFEN</sequence>
<name>A0ABW4JAN8_9LACO</name>
<dbReference type="Proteomes" id="UP001597267">
    <property type="component" value="Unassembled WGS sequence"/>
</dbReference>
<dbReference type="RefSeq" id="WP_125713210.1">
    <property type="nucleotide sequence ID" value="NZ_JBHTOP010000026.1"/>
</dbReference>
<feature type="domain" description="IstB-like ATP-binding" evidence="1">
    <location>
        <begin position="158"/>
        <end position="272"/>
    </location>
</feature>
<dbReference type="NCBIfam" id="NF006505">
    <property type="entry name" value="PRK08939.1"/>
    <property type="match status" value="1"/>
</dbReference>
<dbReference type="Pfam" id="PF01695">
    <property type="entry name" value="IstB_IS21"/>
    <property type="match status" value="1"/>
</dbReference>
<reference evidence="4" key="1">
    <citation type="journal article" date="2019" name="Int. J. Syst. Evol. Microbiol.">
        <title>The Global Catalogue of Microorganisms (GCM) 10K type strain sequencing project: providing services to taxonomists for standard genome sequencing and annotation.</title>
        <authorList>
            <consortium name="The Broad Institute Genomics Platform"/>
            <consortium name="The Broad Institute Genome Sequencing Center for Infectious Disease"/>
            <person name="Wu L."/>
            <person name="Ma J."/>
        </authorList>
    </citation>
    <scope>NUCLEOTIDE SEQUENCE [LARGE SCALE GENOMIC DNA]</scope>
    <source>
        <strain evidence="4">CCM 8896</strain>
    </source>
</reference>
<evidence type="ECO:0000259" key="2">
    <source>
        <dbReference type="Pfam" id="PF07319"/>
    </source>
</evidence>
<evidence type="ECO:0000313" key="3">
    <source>
        <dbReference type="EMBL" id="MFD1672738.1"/>
    </source>
</evidence>
<dbReference type="PANTHER" id="PTHR30050">
    <property type="entry name" value="CHROMOSOMAL REPLICATION INITIATOR PROTEIN DNAA"/>
    <property type="match status" value="1"/>
</dbReference>
<dbReference type="EMBL" id="JBHTOP010000026">
    <property type="protein sequence ID" value="MFD1672738.1"/>
    <property type="molecule type" value="Genomic_DNA"/>
</dbReference>
<evidence type="ECO:0000313" key="4">
    <source>
        <dbReference type="Proteomes" id="UP001597267"/>
    </source>
</evidence>
<dbReference type="PANTHER" id="PTHR30050:SF8">
    <property type="entry name" value="PRIMOSOMAL PROTEIN DNAI"/>
    <property type="match status" value="1"/>
</dbReference>
<feature type="domain" description="Primosomal DnaI N-terminal" evidence="2">
    <location>
        <begin position="1"/>
        <end position="93"/>
    </location>
</feature>
<dbReference type="Gene3D" id="3.40.50.300">
    <property type="entry name" value="P-loop containing nucleotide triphosphate hydrolases"/>
    <property type="match status" value="1"/>
</dbReference>